<evidence type="ECO:0000256" key="1">
    <source>
        <dbReference type="SAM" id="Phobius"/>
    </source>
</evidence>
<feature type="transmembrane region" description="Helical" evidence="1">
    <location>
        <begin position="21"/>
        <end position="42"/>
    </location>
</feature>
<gene>
    <name evidence="2" type="ORF">V8P97_07770</name>
</gene>
<organism evidence="2 3">
    <name type="scientific">Bifidobacterium favimelis</name>
    <dbReference type="NCBI Taxonomy" id="3122979"/>
    <lineage>
        <taxon>Bacteria</taxon>
        <taxon>Bacillati</taxon>
        <taxon>Actinomycetota</taxon>
        <taxon>Actinomycetes</taxon>
        <taxon>Bifidobacteriales</taxon>
        <taxon>Bifidobacteriaceae</taxon>
        <taxon>Bifidobacterium</taxon>
    </lineage>
</organism>
<dbReference type="Proteomes" id="UP001373159">
    <property type="component" value="Unassembled WGS sequence"/>
</dbReference>
<sequence>MNTKESAKDDPPRRRTGITNTWLILALLAAVSLTAGACAVFLPDSPPSLLASAKEVTSAPAAVQDYRGEQDVTLIPVVSAKRDLLINVSGTVTASYGGNKMESGKAAVRVNDRSILAIHTDAPLYRDLHVGDHGFDVQGLNKELSRLGYGAPADSPDYARGTAAAVKKFMESAGNASDGNLSLADVIWIPAKDVVVSDWQGVEGGSLGAGSPIGHIPGAITSMSIKAGKPSDQDRDLTVFGETTTLKAGSVVVDDPEFCRKVSATEDFRNIPEPNMTDGFDASISLHEPVKALRVPAAAVFGVKGNKGCIADSQGRTVKVKVVGSQLGVSLVTTPEGGPLDSVSQVALGQKIANRSCS</sequence>
<dbReference type="InterPro" id="IPR036366">
    <property type="entry name" value="PGBDSf"/>
</dbReference>
<evidence type="ECO:0000313" key="3">
    <source>
        <dbReference type="Proteomes" id="UP001373159"/>
    </source>
</evidence>
<keyword evidence="1" id="KW-0812">Transmembrane</keyword>
<dbReference type="RefSeq" id="WP_340470114.1">
    <property type="nucleotide sequence ID" value="NZ_JBANBB010000003.1"/>
</dbReference>
<name>A0ABU8ZQ05_9BIFI</name>
<dbReference type="Gene3D" id="1.10.101.10">
    <property type="entry name" value="PGBD-like superfamily/PGBD"/>
    <property type="match status" value="1"/>
</dbReference>
<proteinExistence type="predicted"/>
<keyword evidence="1" id="KW-1133">Transmembrane helix</keyword>
<dbReference type="EMBL" id="JBANBB010000003">
    <property type="protein sequence ID" value="MEK0307350.1"/>
    <property type="molecule type" value="Genomic_DNA"/>
</dbReference>
<reference evidence="2 3" key="1">
    <citation type="submission" date="2024-02" db="EMBL/GenBank/DDBJ databases">
        <title>Bifidobacterium honeyensis sp. nov., isolated from the comb honey.</title>
        <authorList>
            <person name="Liu W."/>
            <person name="Li Y."/>
        </authorList>
    </citation>
    <scope>NUCLEOTIDE SEQUENCE [LARGE SCALE GENOMIC DNA]</scope>
    <source>
        <strain evidence="2 3">IMAU50988</strain>
    </source>
</reference>
<evidence type="ECO:0000313" key="2">
    <source>
        <dbReference type="EMBL" id="MEK0307350.1"/>
    </source>
</evidence>
<keyword evidence="1" id="KW-0472">Membrane</keyword>
<keyword evidence="3" id="KW-1185">Reference proteome</keyword>
<evidence type="ECO:0008006" key="4">
    <source>
        <dbReference type="Google" id="ProtNLM"/>
    </source>
</evidence>
<protein>
    <recommendedName>
        <fullName evidence="4">Peptidoglycan-binding domain 1 protein</fullName>
    </recommendedName>
</protein>
<comment type="caution">
    <text evidence="2">The sequence shown here is derived from an EMBL/GenBank/DDBJ whole genome shotgun (WGS) entry which is preliminary data.</text>
</comment>
<accession>A0ABU8ZQ05</accession>